<dbReference type="EMBL" id="JAZDWU010000003">
    <property type="protein sequence ID" value="KAL0006736.1"/>
    <property type="molecule type" value="Genomic_DNA"/>
</dbReference>
<evidence type="ECO:0000259" key="1">
    <source>
        <dbReference type="PROSITE" id="PS50878"/>
    </source>
</evidence>
<comment type="caution">
    <text evidence="2">The sequence shown here is derived from an EMBL/GenBank/DDBJ whole genome shotgun (WGS) entry which is preliminary data.</text>
</comment>
<dbReference type="SUPFAM" id="SSF56672">
    <property type="entry name" value="DNA/RNA polymerases"/>
    <property type="match status" value="1"/>
</dbReference>
<organism evidence="2 3">
    <name type="scientific">Lithocarpus litseifolius</name>
    <dbReference type="NCBI Taxonomy" id="425828"/>
    <lineage>
        <taxon>Eukaryota</taxon>
        <taxon>Viridiplantae</taxon>
        <taxon>Streptophyta</taxon>
        <taxon>Embryophyta</taxon>
        <taxon>Tracheophyta</taxon>
        <taxon>Spermatophyta</taxon>
        <taxon>Magnoliopsida</taxon>
        <taxon>eudicotyledons</taxon>
        <taxon>Gunneridae</taxon>
        <taxon>Pentapetalae</taxon>
        <taxon>rosids</taxon>
        <taxon>fabids</taxon>
        <taxon>Fagales</taxon>
        <taxon>Fagaceae</taxon>
        <taxon>Lithocarpus</taxon>
    </lineage>
</organism>
<reference evidence="2 3" key="1">
    <citation type="submission" date="2024-01" db="EMBL/GenBank/DDBJ databases">
        <title>A telomere-to-telomere, gap-free genome of sweet tea (Lithocarpus litseifolius).</title>
        <authorList>
            <person name="Zhou J."/>
        </authorList>
    </citation>
    <scope>NUCLEOTIDE SEQUENCE [LARGE SCALE GENOMIC DNA]</scope>
    <source>
        <strain evidence="2">Zhou-2022a</strain>
        <tissue evidence="2">Leaf</tissue>
    </source>
</reference>
<dbReference type="PANTHER" id="PTHR33116">
    <property type="entry name" value="REVERSE TRANSCRIPTASE ZINC-BINDING DOMAIN-CONTAINING PROTEIN-RELATED-RELATED"/>
    <property type="match status" value="1"/>
</dbReference>
<dbReference type="Proteomes" id="UP001459277">
    <property type="component" value="Unassembled WGS sequence"/>
</dbReference>
<accession>A0AAW2DC68</accession>
<feature type="domain" description="Reverse transcriptase" evidence="1">
    <location>
        <begin position="34"/>
        <end position="304"/>
    </location>
</feature>
<dbReference type="CDD" id="cd01650">
    <property type="entry name" value="RT_nLTR_like"/>
    <property type="match status" value="1"/>
</dbReference>
<evidence type="ECO:0000313" key="3">
    <source>
        <dbReference type="Proteomes" id="UP001459277"/>
    </source>
</evidence>
<proteinExistence type="predicted"/>
<dbReference type="InterPro" id="IPR000477">
    <property type="entry name" value="RT_dom"/>
</dbReference>
<keyword evidence="3" id="KW-1185">Reference proteome</keyword>
<name>A0AAW2DC68_9ROSI</name>
<dbReference type="InterPro" id="IPR043502">
    <property type="entry name" value="DNA/RNA_pol_sf"/>
</dbReference>
<sequence>MHPTKAPGPDGMSPIFFHQYWDIVGPDVVSCVLEVLNSGVMPYDINETYICLILKVASPQKITEFRPISLCNVVYKTNSKVLANRLKKILREVVDESQSAFVPGRSITDNVLVAFETMHCIAQRRKGKQALMAVKIDMSKAYDRVEWLYLEAIMKKMGFHKKWIVLMMMCVSTVSYSVLINGEPKGKIVPSRGLRQGDPISPYLFLLCTEGLLAMLKKEEKEGHIKGVAVSRGAPSVSHLLFTDDCILFCKASVLECDRVLKVLKDYERVSGQKLNKEKTSLYFSKNTDRGVQEQVKQKFGAEIICHHEKYLGLPPLVGRGKRKAFNRIKDQVGRKIARWKGKLLSNAGREVLIKAVAQATPTYTMSVFKLPDSLCKDLNSLMGNFWWGQKERERKLAWVSWEKLCTSKAEGGMGFRDLKAFNLALLTKQGWRIMENPNSLVHRVYKAKYFAK</sequence>
<dbReference type="PROSITE" id="PS50878">
    <property type="entry name" value="RT_POL"/>
    <property type="match status" value="1"/>
</dbReference>
<gene>
    <name evidence="2" type="ORF">SO802_008238</name>
</gene>
<dbReference type="PANTHER" id="PTHR33116:SF86">
    <property type="entry name" value="REVERSE TRANSCRIPTASE DOMAIN-CONTAINING PROTEIN"/>
    <property type="match status" value="1"/>
</dbReference>
<evidence type="ECO:0000313" key="2">
    <source>
        <dbReference type="EMBL" id="KAL0006736.1"/>
    </source>
</evidence>
<dbReference type="Pfam" id="PF00078">
    <property type="entry name" value="RVT_1"/>
    <property type="match status" value="1"/>
</dbReference>
<dbReference type="AlphaFoldDB" id="A0AAW2DC68"/>
<protein>
    <recommendedName>
        <fullName evidence="1">Reverse transcriptase domain-containing protein</fullName>
    </recommendedName>
</protein>